<accession>A0A8J5CXV1</accession>
<comment type="caution">
    <text evidence="2">The sequence shown here is derived from an EMBL/GenBank/DDBJ whole genome shotgun (WGS) entry which is preliminary data.</text>
</comment>
<feature type="compositionally biased region" description="Polar residues" evidence="1">
    <location>
        <begin position="43"/>
        <end position="53"/>
    </location>
</feature>
<feature type="compositionally biased region" description="Polar residues" evidence="1">
    <location>
        <begin position="1"/>
        <end position="16"/>
    </location>
</feature>
<keyword evidence="3" id="KW-1185">Reference proteome</keyword>
<feature type="region of interest" description="Disordered" evidence="1">
    <location>
        <begin position="1"/>
        <end position="85"/>
    </location>
</feature>
<dbReference type="Proteomes" id="UP000770661">
    <property type="component" value="Unassembled WGS sequence"/>
</dbReference>
<name>A0A8J5CXV1_CHIOP</name>
<proteinExistence type="predicted"/>
<evidence type="ECO:0000313" key="2">
    <source>
        <dbReference type="EMBL" id="KAG0724756.1"/>
    </source>
</evidence>
<sequence length="145" mass="15803">MTPNTSSHQPGMQSISPRARDGKPPFAPTKTQNPPHPPPPRQNAVNWDNTSFSRKAEKYTSRSQSNSWGEFDSGPHIHPPRQNLPGCAWGNAASARRALLDARGSAHLKSQVRSLMENSPPFIVLQPPVIIGLPPVQARAHGWPG</sequence>
<dbReference type="EMBL" id="JACEEZ010006463">
    <property type="protein sequence ID" value="KAG0724756.1"/>
    <property type="molecule type" value="Genomic_DNA"/>
</dbReference>
<evidence type="ECO:0000256" key="1">
    <source>
        <dbReference type="SAM" id="MobiDB-lite"/>
    </source>
</evidence>
<dbReference type="AlphaFoldDB" id="A0A8J5CXV1"/>
<evidence type="ECO:0000313" key="3">
    <source>
        <dbReference type="Proteomes" id="UP000770661"/>
    </source>
</evidence>
<protein>
    <submittedName>
        <fullName evidence="2">Uncharacterized protein</fullName>
    </submittedName>
</protein>
<gene>
    <name evidence="2" type="ORF">GWK47_039956</name>
</gene>
<organism evidence="2 3">
    <name type="scientific">Chionoecetes opilio</name>
    <name type="common">Atlantic snow crab</name>
    <name type="synonym">Cancer opilio</name>
    <dbReference type="NCBI Taxonomy" id="41210"/>
    <lineage>
        <taxon>Eukaryota</taxon>
        <taxon>Metazoa</taxon>
        <taxon>Ecdysozoa</taxon>
        <taxon>Arthropoda</taxon>
        <taxon>Crustacea</taxon>
        <taxon>Multicrustacea</taxon>
        <taxon>Malacostraca</taxon>
        <taxon>Eumalacostraca</taxon>
        <taxon>Eucarida</taxon>
        <taxon>Decapoda</taxon>
        <taxon>Pleocyemata</taxon>
        <taxon>Brachyura</taxon>
        <taxon>Eubrachyura</taxon>
        <taxon>Majoidea</taxon>
        <taxon>Majidae</taxon>
        <taxon>Chionoecetes</taxon>
    </lineage>
</organism>
<reference evidence="2" key="1">
    <citation type="submission" date="2020-07" db="EMBL/GenBank/DDBJ databases">
        <title>The High-quality genome of the commercially important snow crab, Chionoecetes opilio.</title>
        <authorList>
            <person name="Jeong J.-H."/>
            <person name="Ryu S."/>
        </authorList>
    </citation>
    <scope>NUCLEOTIDE SEQUENCE</scope>
    <source>
        <strain evidence="2">MADBK_172401_WGS</strain>
        <tissue evidence="2">Digestive gland</tissue>
    </source>
</reference>